<dbReference type="EMBL" id="FNGA01000001">
    <property type="protein sequence ID" value="SDK58355.1"/>
    <property type="molecule type" value="Genomic_DNA"/>
</dbReference>
<feature type="domain" description="HPt" evidence="2">
    <location>
        <begin position="22"/>
        <end position="117"/>
    </location>
</feature>
<name>A0A1G9D3W7_9BACT</name>
<protein>
    <submittedName>
        <fullName evidence="3">Hpt domain-containing protein</fullName>
    </submittedName>
</protein>
<reference evidence="4" key="1">
    <citation type="submission" date="2016-10" db="EMBL/GenBank/DDBJ databases">
        <authorList>
            <person name="Varghese N."/>
            <person name="Submissions S."/>
        </authorList>
    </citation>
    <scope>NUCLEOTIDE SEQUENCE [LARGE SCALE GENOMIC DNA]</scope>
    <source>
        <strain evidence="4">DSM 16995</strain>
    </source>
</reference>
<evidence type="ECO:0000313" key="3">
    <source>
        <dbReference type="EMBL" id="SDK58355.1"/>
    </source>
</evidence>
<accession>A0A1G9D3W7</accession>
<keyword evidence="4" id="KW-1185">Reference proteome</keyword>
<evidence type="ECO:0000313" key="4">
    <source>
        <dbReference type="Proteomes" id="UP000199053"/>
    </source>
</evidence>
<dbReference type="OrthoDB" id="5459847at2"/>
<dbReference type="InterPro" id="IPR008207">
    <property type="entry name" value="Sig_transdc_His_kin_Hpt_dom"/>
</dbReference>
<feature type="modified residue" description="Phosphohistidine" evidence="1">
    <location>
        <position position="61"/>
    </location>
</feature>
<gene>
    <name evidence="3" type="ORF">SAMN05660337_0891</name>
</gene>
<evidence type="ECO:0000256" key="1">
    <source>
        <dbReference type="PROSITE-ProRule" id="PRU00110"/>
    </source>
</evidence>
<dbReference type="STRING" id="246191.SAMN05660337_0891"/>
<dbReference type="SUPFAM" id="SSF47226">
    <property type="entry name" value="Histidine-containing phosphotransfer domain, HPT domain"/>
    <property type="match status" value="1"/>
</dbReference>
<dbReference type="GO" id="GO:0000160">
    <property type="term" value="P:phosphorelay signal transduction system"/>
    <property type="evidence" value="ECO:0007669"/>
    <property type="project" value="InterPro"/>
</dbReference>
<dbReference type="RefSeq" id="WP_092158593.1">
    <property type="nucleotide sequence ID" value="NZ_FNGA01000001.1"/>
</dbReference>
<dbReference type="AlphaFoldDB" id="A0A1G9D3W7"/>
<evidence type="ECO:0000259" key="2">
    <source>
        <dbReference type="PROSITE" id="PS50894"/>
    </source>
</evidence>
<dbReference type="Gene3D" id="1.20.120.160">
    <property type="entry name" value="HPT domain"/>
    <property type="match status" value="1"/>
</dbReference>
<sequence>MNLAEYSDRFDIEAALARFSGDSELLSEAIAIYKEEAVKHLKAIGEALQVGDMEKVCILAHTLKGESGAVGAIAAQQRSSSLETAIKNIDKDRVNELYRKVSEEVSIALQVLPDVIE</sequence>
<dbReference type="InterPro" id="IPR036641">
    <property type="entry name" value="HPT_dom_sf"/>
</dbReference>
<dbReference type="Proteomes" id="UP000199053">
    <property type="component" value="Unassembled WGS sequence"/>
</dbReference>
<organism evidence="3 4">
    <name type="scientific">Maridesulfovibrio ferrireducens</name>
    <dbReference type="NCBI Taxonomy" id="246191"/>
    <lineage>
        <taxon>Bacteria</taxon>
        <taxon>Pseudomonadati</taxon>
        <taxon>Thermodesulfobacteriota</taxon>
        <taxon>Desulfovibrionia</taxon>
        <taxon>Desulfovibrionales</taxon>
        <taxon>Desulfovibrionaceae</taxon>
        <taxon>Maridesulfovibrio</taxon>
    </lineage>
</organism>
<dbReference type="Pfam" id="PF01627">
    <property type="entry name" value="Hpt"/>
    <property type="match status" value="1"/>
</dbReference>
<keyword evidence="1" id="KW-0597">Phosphoprotein</keyword>
<proteinExistence type="predicted"/>
<dbReference type="GO" id="GO:0004672">
    <property type="term" value="F:protein kinase activity"/>
    <property type="evidence" value="ECO:0007669"/>
    <property type="project" value="UniProtKB-ARBA"/>
</dbReference>
<dbReference type="PROSITE" id="PS50894">
    <property type="entry name" value="HPT"/>
    <property type="match status" value="1"/>
</dbReference>